<gene>
    <name evidence="2" type="ORF">FM038_009875</name>
</gene>
<dbReference type="PANTHER" id="PTHR32419">
    <property type="entry name" value="GLUTATHIONYL-HYDROQUINONE REDUCTASE"/>
    <property type="match status" value="1"/>
</dbReference>
<dbReference type="Gene3D" id="1.20.1050.10">
    <property type="match status" value="1"/>
</dbReference>
<organism evidence="2 3">
    <name type="scientific">Shewanella eurypsychrophilus</name>
    <dbReference type="NCBI Taxonomy" id="2593656"/>
    <lineage>
        <taxon>Bacteria</taxon>
        <taxon>Pseudomonadati</taxon>
        <taxon>Pseudomonadota</taxon>
        <taxon>Gammaproteobacteria</taxon>
        <taxon>Alteromonadales</taxon>
        <taxon>Shewanellaceae</taxon>
        <taxon>Shewanella</taxon>
    </lineage>
</organism>
<accession>A0ABX6VB32</accession>
<dbReference type="RefSeq" id="WP_142870842.1">
    <property type="nucleotide sequence ID" value="NZ_CP045503.2"/>
</dbReference>
<dbReference type="InterPro" id="IPR010987">
    <property type="entry name" value="Glutathione-S-Trfase_C-like"/>
</dbReference>
<dbReference type="Gene3D" id="3.40.30.10">
    <property type="entry name" value="Glutaredoxin"/>
    <property type="match status" value="1"/>
</dbReference>
<dbReference type="InterPro" id="IPR040079">
    <property type="entry name" value="Glutathione_S-Trfase"/>
</dbReference>
<sequence length="336" mass="38841">MGLLQNGQWVDQWYPTKENGGKFVREDARFRHWITADGMPSSQDIDASGFKAEANRYHLYVSLACPWAHRTLIFRELKSLQEIIDVSIVEPHMLHNGWEFEGKNQSAEATHILGSESDPLYAKDYLYQIYQLAAPDYTGRVTVPVLWDKLTKTIVSNESAEIIRMFNSSFNHITDNQLDFYPQALRSEIDSINEWIYSSINNGVYRAGFATSQTAYNESFDEIFTALDKLESILTEQRYLIGGKITEADWRLFTTLIRFDAVYVGHFKTNKKRIDDYPAISGYLRELYQIEGIADTVNFEHIKQHYYFSHANINPSRIVPNGPVLDYLAPHNREDI</sequence>
<reference evidence="2" key="1">
    <citation type="submission" date="2021-07" db="EMBL/GenBank/DDBJ databases">
        <title>Shewanella sp. YLB-07 whole genome sequence.</title>
        <authorList>
            <person name="Yu L."/>
        </authorList>
    </citation>
    <scope>NUCLEOTIDE SEQUENCE</scope>
    <source>
        <strain evidence="2">YLB-08</strain>
    </source>
</reference>
<dbReference type="Pfam" id="PF13409">
    <property type="entry name" value="GST_N_2"/>
    <property type="match status" value="1"/>
</dbReference>
<evidence type="ECO:0000259" key="1">
    <source>
        <dbReference type="PROSITE" id="PS50405"/>
    </source>
</evidence>
<evidence type="ECO:0000313" key="3">
    <source>
        <dbReference type="Proteomes" id="UP000316416"/>
    </source>
</evidence>
<keyword evidence="3" id="KW-1185">Reference proteome</keyword>
<dbReference type="InterPro" id="IPR047047">
    <property type="entry name" value="GST_Omega-like_C"/>
</dbReference>
<dbReference type="EMBL" id="CP045503">
    <property type="protein sequence ID" value="QPG57719.1"/>
    <property type="molecule type" value="Genomic_DNA"/>
</dbReference>
<dbReference type="SFLD" id="SFLDG01148">
    <property type="entry name" value="Xi_(cytGST)"/>
    <property type="match status" value="1"/>
</dbReference>
<protein>
    <submittedName>
        <fullName evidence="2">Glutathione S-transferase family protein</fullName>
    </submittedName>
</protein>
<dbReference type="InterPro" id="IPR036249">
    <property type="entry name" value="Thioredoxin-like_sf"/>
</dbReference>
<feature type="domain" description="GST C-terminal" evidence="1">
    <location>
        <begin position="182"/>
        <end position="306"/>
    </location>
</feature>
<dbReference type="Pfam" id="PF13410">
    <property type="entry name" value="GST_C_2"/>
    <property type="match status" value="1"/>
</dbReference>
<dbReference type="SFLD" id="SFLDG01206">
    <property type="entry name" value="Xi.1"/>
    <property type="match status" value="1"/>
</dbReference>
<dbReference type="PIRSF" id="PIRSF015753">
    <property type="entry name" value="GST"/>
    <property type="match status" value="1"/>
</dbReference>
<dbReference type="SUPFAM" id="SSF47616">
    <property type="entry name" value="GST C-terminal domain-like"/>
    <property type="match status" value="1"/>
</dbReference>
<dbReference type="InterPro" id="IPR036282">
    <property type="entry name" value="Glutathione-S-Trfase_C_sf"/>
</dbReference>
<dbReference type="SFLD" id="SFLDS00019">
    <property type="entry name" value="Glutathione_Transferase_(cytos"/>
    <property type="match status" value="1"/>
</dbReference>
<dbReference type="InterPro" id="IPR016639">
    <property type="entry name" value="GST_Omega/GSH"/>
</dbReference>
<dbReference type="PROSITE" id="PS50405">
    <property type="entry name" value="GST_CTER"/>
    <property type="match status" value="1"/>
</dbReference>
<dbReference type="Proteomes" id="UP000316416">
    <property type="component" value="Chromosome"/>
</dbReference>
<dbReference type="CDD" id="cd03190">
    <property type="entry name" value="GST_C_Omega_like"/>
    <property type="match status" value="1"/>
</dbReference>
<name>A0ABX6VB32_9GAMM</name>
<dbReference type="SUPFAM" id="SSF52833">
    <property type="entry name" value="Thioredoxin-like"/>
    <property type="match status" value="1"/>
</dbReference>
<evidence type="ECO:0000313" key="2">
    <source>
        <dbReference type="EMBL" id="QPG57719.1"/>
    </source>
</evidence>
<dbReference type="PANTHER" id="PTHR32419:SF6">
    <property type="entry name" value="GLUTATHIONE S-TRANSFERASE OMEGA-LIKE 1-RELATED"/>
    <property type="match status" value="1"/>
</dbReference>
<dbReference type="InterPro" id="IPR004045">
    <property type="entry name" value="Glutathione_S-Trfase_N"/>
</dbReference>
<proteinExistence type="predicted"/>